<feature type="binding site" evidence="7">
    <location>
        <position position="282"/>
    </location>
    <ligand>
        <name>[4Fe-4S] cluster</name>
        <dbReference type="ChEBI" id="CHEBI:49883"/>
    </ligand>
</feature>
<name>A0A8J3AF94_9ACTN</name>
<dbReference type="AlphaFoldDB" id="A0A8J3AF94"/>
<evidence type="ECO:0000256" key="6">
    <source>
        <dbReference type="ARBA" id="ARBA00023229"/>
    </source>
</evidence>
<dbReference type="UniPathway" id="UPA00056">
    <property type="reaction ID" value="UER00096"/>
</dbReference>
<dbReference type="GO" id="GO:0005506">
    <property type="term" value="F:iron ion binding"/>
    <property type="evidence" value="ECO:0007669"/>
    <property type="project" value="InterPro"/>
</dbReference>
<dbReference type="GO" id="GO:0019288">
    <property type="term" value="P:isopentenyl diphosphate biosynthetic process, methylerythritol 4-phosphate pathway"/>
    <property type="evidence" value="ECO:0007669"/>
    <property type="project" value="UniProtKB-UniRule"/>
</dbReference>
<reference evidence="11" key="1">
    <citation type="journal article" date="2014" name="Int. J. Syst. Evol. Microbiol.">
        <title>Complete genome sequence of Corynebacterium casei LMG S-19264T (=DSM 44701T), isolated from a smear-ripened cheese.</title>
        <authorList>
            <consortium name="US DOE Joint Genome Institute (JGI-PGF)"/>
            <person name="Walter F."/>
            <person name="Albersmeier A."/>
            <person name="Kalinowski J."/>
            <person name="Ruckert C."/>
        </authorList>
    </citation>
    <scope>NUCLEOTIDE SEQUENCE</scope>
    <source>
        <strain evidence="11">CGMCC 1.14988</strain>
    </source>
</reference>
<accession>A0A8J3AF94</accession>
<dbReference type="InterPro" id="IPR004588">
    <property type="entry name" value="IspG_bac-typ"/>
</dbReference>
<comment type="pathway">
    <text evidence="7">Isoprenoid biosynthesis; isopentenyl diphosphate biosynthesis via DXP pathway; isopentenyl diphosphate from 1-deoxy-D-xylulose 5-phosphate: step 5/6.</text>
</comment>
<evidence type="ECO:0000256" key="8">
    <source>
        <dbReference type="SAM" id="MobiDB-lite"/>
    </source>
</evidence>
<evidence type="ECO:0000259" key="10">
    <source>
        <dbReference type="Pfam" id="PF26540"/>
    </source>
</evidence>
<evidence type="ECO:0000256" key="5">
    <source>
        <dbReference type="ARBA" id="ARBA00023014"/>
    </source>
</evidence>
<keyword evidence="2 7" id="KW-0479">Metal-binding</keyword>
<dbReference type="GO" id="GO:0046429">
    <property type="term" value="F:4-hydroxy-3-methylbut-2-en-1-yl diphosphate synthase activity (ferredoxin)"/>
    <property type="evidence" value="ECO:0007669"/>
    <property type="project" value="UniProtKB-UniRule"/>
</dbReference>
<dbReference type="NCBIfam" id="TIGR00612">
    <property type="entry name" value="ispG_gcpE"/>
    <property type="match status" value="1"/>
</dbReference>
<gene>
    <name evidence="7 11" type="primary">ispG</name>
    <name evidence="11" type="ORF">GCM10011354_19490</name>
</gene>
<evidence type="ECO:0000313" key="12">
    <source>
        <dbReference type="Proteomes" id="UP000650511"/>
    </source>
</evidence>
<keyword evidence="12" id="KW-1185">Reference proteome</keyword>
<dbReference type="GO" id="GO:0141197">
    <property type="term" value="F:4-hydroxy-3-methylbut-2-enyl-diphosphate synthase activity (flavodoxin)"/>
    <property type="evidence" value="ECO:0007669"/>
    <property type="project" value="UniProtKB-EC"/>
</dbReference>
<dbReference type="PIRSF" id="PIRSF004640">
    <property type="entry name" value="IspG"/>
    <property type="match status" value="1"/>
</dbReference>
<dbReference type="PANTHER" id="PTHR30454:SF0">
    <property type="entry name" value="4-HYDROXY-3-METHYLBUT-2-EN-1-YL DIPHOSPHATE SYNTHASE (FERREDOXIN), CHLOROPLASTIC"/>
    <property type="match status" value="1"/>
</dbReference>
<protein>
    <recommendedName>
        <fullName evidence="7">4-hydroxy-3-methylbut-2-en-1-yl diphosphate synthase (flavodoxin)</fullName>
        <ecNumber evidence="7">1.17.7.3</ecNumber>
    </recommendedName>
    <alternativeName>
        <fullName evidence="7">1-hydroxy-2-methyl-2-(E)-butenyl 4-diphosphate synthase</fullName>
    </alternativeName>
</protein>
<keyword evidence="5 7" id="KW-0411">Iron-sulfur</keyword>
<dbReference type="PANTHER" id="PTHR30454">
    <property type="entry name" value="4-HYDROXY-3-METHYLBUT-2-EN-1-YL DIPHOSPHATE SYNTHASE"/>
    <property type="match status" value="1"/>
</dbReference>
<dbReference type="InterPro" id="IPR016425">
    <property type="entry name" value="IspG_bac"/>
</dbReference>
<dbReference type="SUPFAM" id="SSF51395">
    <property type="entry name" value="FMN-linked oxidoreductases"/>
    <property type="match status" value="1"/>
</dbReference>
<evidence type="ECO:0000256" key="1">
    <source>
        <dbReference type="ARBA" id="ARBA00022485"/>
    </source>
</evidence>
<keyword evidence="4 7" id="KW-0408">Iron</keyword>
<dbReference type="SUPFAM" id="SSF56014">
    <property type="entry name" value="Nitrite and sulphite reductase 4Fe-4S domain-like"/>
    <property type="match status" value="1"/>
</dbReference>
<dbReference type="EC" id="1.17.7.3" evidence="7"/>
<dbReference type="Proteomes" id="UP000650511">
    <property type="component" value="Unassembled WGS sequence"/>
</dbReference>
<dbReference type="GO" id="GO:0051539">
    <property type="term" value="F:4 iron, 4 sulfur cluster binding"/>
    <property type="evidence" value="ECO:0007669"/>
    <property type="project" value="UniProtKB-UniRule"/>
</dbReference>
<proteinExistence type="inferred from homology"/>
<feature type="binding site" evidence="7">
    <location>
        <position position="285"/>
    </location>
    <ligand>
        <name>[4Fe-4S] cluster</name>
        <dbReference type="ChEBI" id="CHEBI:49883"/>
    </ligand>
</feature>
<dbReference type="RefSeq" id="WP_188584405.1">
    <property type="nucleotide sequence ID" value="NZ_BMHA01000006.1"/>
</dbReference>
<evidence type="ECO:0000259" key="9">
    <source>
        <dbReference type="Pfam" id="PF04551"/>
    </source>
</evidence>
<evidence type="ECO:0000256" key="3">
    <source>
        <dbReference type="ARBA" id="ARBA00023002"/>
    </source>
</evidence>
<dbReference type="Gene3D" id="3.30.413.10">
    <property type="entry name" value="Sulfite Reductase Hemoprotein, domain 1"/>
    <property type="match status" value="1"/>
</dbReference>
<evidence type="ECO:0000313" key="11">
    <source>
        <dbReference type="EMBL" id="GGI06518.1"/>
    </source>
</evidence>
<comment type="caution">
    <text evidence="11">The sequence shown here is derived from an EMBL/GenBank/DDBJ whole genome shotgun (WGS) entry which is preliminary data.</text>
</comment>
<organism evidence="11 12">
    <name type="scientific">Egicoccus halophilus</name>
    <dbReference type="NCBI Taxonomy" id="1670830"/>
    <lineage>
        <taxon>Bacteria</taxon>
        <taxon>Bacillati</taxon>
        <taxon>Actinomycetota</taxon>
        <taxon>Nitriliruptoria</taxon>
        <taxon>Egicoccales</taxon>
        <taxon>Egicoccaceae</taxon>
        <taxon>Egicoccus</taxon>
    </lineage>
</organism>
<evidence type="ECO:0000256" key="2">
    <source>
        <dbReference type="ARBA" id="ARBA00022723"/>
    </source>
</evidence>
<dbReference type="InterPro" id="IPR058578">
    <property type="entry name" value="IspG_TIM"/>
</dbReference>
<comment type="cofactor">
    <cofactor evidence="7">
        <name>[4Fe-4S] cluster</name>
        <dbReference type="ChEBI" id="CHEBI:49883"/>
    </cofactor>
    <text evidence="7">Binds 1 [4Fe-4S] cluster.</text>
</comment>
<dbReference type="Pfam" id="PF04551">
    <property type="entry name" value="GcpE"/>
    <property type="match status" value="1"/>
</dbReference>
<sequence>MTTQLPIVSSAPAPAPTGPTRRATRKITLGPIEVGGDAPVSVQTMTVTPTHEADLTLQAIAAAQAAGADAVRVAVPRKEDAEALARIAEHARIPVIADIHFQWKYAVMAIEAGCAGVRINPGNIKKHDKVALLGRLAAEAGVAIRIGVNGGSLEQEVLDEFGGPTPEAMVESALREVRLLEDVDFFNTKISVKHSDPWTMIRTYRLLAERCDYPLHLGVTEAGPLKSGSIKSAVGIGALLAEGIGDTIRVSLSADPVEEVKAGIAILESLHLRERGLDVVSCPSCGRAQVDVWTLAEDVQKGLEGRIDVPLRVAVMGCVVNGPGEAREADLGVAAGNGKGEIIQKGERIATVREEDIVEAMIHYATEMAEEIRAERGSGMPTVNA</sequence>
<feature type="domain" description="IspG C-terminal" evidence="10">
    <location>
        <begin position="279"/>
        <end position="364"/>
    </location>
</feature>
<feature type="domain" description="IspG TIM-barrel" evidence="9">
    <location>
        <begin position="24"/>
        <end position="263"/>
    </location>
</feature>
<dbReference type="Gene3D" id="3.20.20.20">
    <property type="entry name" value="Dihydropteroate synthase-like"/>
    <property type="match status" value="1"/>
</dbReference>
<dbReference type="InterPro" id="IPR058579">
    <property type="entry name" value="IspG_C"/>
</dbReference>
<comment type="catalytic activity">
    <reaction evidence="7">
        <text>(2E)-4-hydroxy-3-methylbut-2-enyl diphosphate + oxidized [flavodoxin] + H2O + 2 H(+) = 2-C-methyl-D-erythritol 2,4-cyclic diphosphate + reduced [flavodoxin]</text>
        <dbReference type="Rhea" id="RHEA:43604"/>
        <dbReference type="Rhea" id="RHEA-COMP:10622"/>
        <dbReference type="Rhea" id="RHEA-COMP:10623"/>
        <dbReference type="ChEBI" id="CHEBI:15377"/>
        <dbReference type="ChEBI" id="CHEBI:15378"/>
        <dbReference type="ChEBI" id="CHEBI:57618"/>
        <dbReference type="ChEBI" id="CHEBI:58210"/>
        <dbReference type="ChEBI" id="CHEBI:58483"/>
        <dbReference type="ChEBI" id="CHEBI:128753"/>
        <dbReference type="EC" id="1.17.7.3"/>
    </reaction>
</comment>
<feature type="binding site" evidence="7">
    <location>
        <position position="325"/>
    </location>
    <ligand>
        <name>[4Fe-4S] cluster</name>
        <dbReference type="ChEBI" id="CHEBI:49883"/>
    </ligand>
</feature>
<keyword evidence="3 7" id="KW-0560">Oxidoreductase</keyword>
<keyword evidence="1 7" id="KW-0004">4Fe-4S</keyword>
<dbReference type="InterPro" id="IPR011005">
    <property type="entry name" value="Dihydropteroate_synth-like_sf"/>
</dbReference>
<comment type="similarity">
    <text evidence="7">Belongs to the IspG family.</text>
</comment>
<reference evidence="11" key="2">
    <citation type="submission" date="2020-09" db="EMBL/GenBank/DDBJ databases">
        <authorList>
            <person name="Sun Q."/>
            <person name="Zhou Y."/>
        </authorList>
    </citation>
    <scope>NUCLEOTIDE SEQUENCE</scope>
    <source>
        <strain evidence="11">CGMCC 1.14988</strain>
    </source>
</reference>
<dbReference type="GO" id="GO:0016114">
    <property type="term" value="P:terpenoid biosynthetic process"/>
    <property type="evidence" value="ECO:0007669"/>
    <property type="project" value="InterPro"/>
</dbReference>
<feature type="region of interest" description="Disordered" evidence="8">
    <location>
        <begin position="1"/>
        <end position="22"/>
    </location>
</feature>
<evidence type="ECO:0000256" key="7">
    <source>
        <dbReference type="HAMAP-Rule" id="MF_00159"/>
    </source>
</evidence>
<feature type="binding site" evidence="7">
    <location>
        <position position="318"/>
    </location>
    <ligand>
        <name>[4Fe-4S] cluster</name>
        <dbReference type="ChEBI" id="CHEBI:49883"/>
    </ligand>
</feature>
<dbReference type="EMBL" id="BMHA01000006">
    <property type="protein sequence ID" value="GGI06518.1"/>
    <property type="molecule type" value="Genomic_DNA"/>
</dbReference>
<keyword evidence="6 7" id="KW-0414">Isoprene biosynthesis</keyword>
<dbReference type="FunFam" id="3.20.20.20:FF:000001">
    <property type="entry name" value="4-hydroxy-3-methylbut-2-en-1-yl diphosphate synthase (flavodoxin)"/>
    <property type="match status" value="1"/>
</dbReference>
<dbReference type="HAMAP" id="MF_00159">
    <property type="entry name" value="IspG"/>
    <property type="match status" value="1"/>
</dbReference>
<comment type="function">
    <text evidence="7">Converts 2C-methyl-D-erythritol 2,4-cyclodiphosphate (ME-2,4cPP) into 1-hydroxy-2-methyl-2-(E)-butenyl 4-diphosphate.</text>
</comment>
<dbReference type="InterPro" id="IPR045854">
    <property type="entry name" value="NO2/SO3_Rdtase_4Fe4S_sf"/>
</dbReference>
<dbReference type="Pfam" id="PF26540">
    <property type="entry name" value="GcpE_C"/>
    <property type="match status" value="1"/>
</dbReference>
<dbReference type="NCBIfam" id="NF001540">
    <property type="entry name" value="PRK00366.1"/>
    <property type="match status" value="1"/>
</dbReference>
<evidence type="ECO:0000256" key="4">
    <source>
        <dbReference type="ARBA" id="ARBA00023004"/>
    </source>
</evidence>